<proteinExistence type="inferred from homology"/>
<dbReference type="PANTHER" id="PTHR10443">
    <property type="entry name" value="MICROSOMAL DIPEPTIDASE"/>
    <property type="match status" value="1"/>
</dbReference>
<gene>
    <name evidence="4" type="ORF">L211DRAFT_811281</name>
</gene>
<keyword evidence="2" id="KW-0378">Hydrolase</keyword>
<comment type="cofactor">
    <cofactor evidence="2">
        <name>Zn(2+)</name>
        <dbReference type="ChEBI" id="CHEBI:29105"/>
    </cofactor>
</comment>
<dbReference type="SUPFAM" id="SSF51556">
    <property type="entry name" value="Metallo-dependent hydrolases"/>
    <property type="match status" value="1"/>
</dbReference>
<dbReference type="PROSITE" id="PS51365">
    <property type="entry name" value="RENAL_DIPEPTIDASE_2"/>
    <property type="match status" value="1"/>
</dbReference>
<comment type="catalytic activity">
    <reaction evidence="2">
        <text>an L-aminoacyl-L-amino acid + H2O = 2 an L-alpha-amino acid</text>
        <dbReference type="Rhea" id="RHEA:48940"/>
        <dbReference type="ChEBI" id="CHEBI:15377"/>
        <dbReference type="ChEBI" id="CHEBI:59869"/>
        <dbReference type="ChEBI" id="CHEBI:77460"/>
        <dbReference type="EC" id="3.4.13.19"/>
    </reaction>
</comment>
<organism evidence="4 5">
    <name type="scientific">Terfezia boudieri ATCC MYA-4762</name>
    <dbReference type="NCBI Taxonomy" id="1051890"/>
    <lineage>
        <taxon>Eukaryota</taxon>
        <taxon>Fungi</taxon>
        <taxon>Dikarya</taxon>
        <taxon>Ascomycota</taxon>
        <taxon>Pezizomycotina</taxon>
        <taxon>Pezizomycetes</taxon>
        <taxon>Pezizales</taxon>
        <taxon>Pezizaceae</taxon>
        <taxon>Terfezia</taxon>
    </lineage>
</organism>
<keyword evidence="2" id="KW-0645">Protease</keyword>
<dbReference type="CDD" id="cd01301">
    <property type="entry name" value="rDP_like"/>
    <property type="match status" value="1"/>
</dbReference>
<name>A0A3N4LGK1_9PEZI</name>
<evidence type="ECO:0000313" key="5">
    <source>
        <dbReference type="Proteomes" id="UP000267821"/>
    </source>
</evidence>
<dbReference type="PANTHER" id="PTHR10443:SF12">
    <property type="entry name" value="DIPEPTIDASE"/>
    <property type="match status" value="1"/>
</dbReference>
<keyword evidence="3" id="KW-0812">Transmembrane</keyword>
<dbReference type="Gene3D" id="3.20.20.140">
    <property type="entry name" value="Metal-dependent hydrolases"/>
    <property type="match status" value="1"/>
</dbReference>
<dbReference type="InParanoid" id="A0A3N4LGK1"/>
<sequence>MADEKKLNLDIEPARLKTGSSHQLQRDTRFRMIKGLKWVALAVFVLFILDSALMRVFMPIHQCPYQNGIQVMRCVLMDMPKNRKYMEAKQNVTEEEAREMLTKGKMRTVIDGHNDLPYMIRQLYGNQIYDKNFDFMHLPYHVDGTRLEKSNVLGTFWSVFVGCPKSDFDENGVEFGDAIYADAVKETFQQVDLVKRLIELNHFMLLKTSSTYDFNSKHENAVECWFRADASQNDIDACLFEEIFSLEHNLYYNEYDGGDWGKVGRRFSFSPHGWLSSMMGAEGLHQIGNSVANLRGLYELGVRYMTLTHGCNNRYADSATALRGARWGGLSAEGREVVREMNRMGMLVDLSHVSADVMREVLGGVSRAPVMFSHSSVFALCPHPRNVPDDVLHLVKKNNGVVMVNFYPLFVSCGPGKIPANATLEMVVDHIEYIGKLIGWEHVGIGSDFDGIDSVPAGLEDVSKYPDLTVELLKRGVKSIDVVKVMGLNILRVWRAVEIVSKEMRHNGVLPMEDKFVKNN</sequence>
<reference evidence="4 5" key="1">
    <citation type="journal article" date="2018" name="Nat. Ecol. Evol.">
        <title>Pezizomycetes genomes reveal the molecular basis of ectomycorrhizal truffle lifestyle.</title>
        <authorList>
            <person name="Murat C."/>
            <person name="Payen T."/>
            <person name="Noel B."/>
            <person name="Kuo A."/>
            <person name="Morin E."/>
            <person name="Chen J."/>
            <person name="Kohler A."/>
            <person name="Krizsan K."/>
            <person name="Balestrini R."/>
            <person name="Da Silva C."/>
            <person name="Montanini B."/>
            <person name="Hainaut M."/>
            <person name="Levati E."/>
            <person name="Barry K.W."/>
            <person name="Belfiori B."/>
            <person name="Cichocki N."/>
            <person name="Clum A."/>
            <person name="Dockter R.B."/>
            <person name="Fauchery L."/>
            <person name="Guy J."/>
            <person name="Iotti M."/>
            <person name="Le Tacon F."/>
            <person name="Lindquist E.A."/>
            <person name="Lipzen A."/>
            <person name="Malagnac F."/>
            <person name="Mello A."/>
            <person name="Molinier V."/>
            <person name="Miyauchi S."/>
            <person name="Poulain J."/>
            <person name="Riccioni C."/>
            <person name="Rubini A."/>
            <person name="Sitrit Y."/>
            <person name="Splivallo R."/>
            <person name="Traeger S."/>
            <person name="Wang M."/>
            <person name="Zifcakova L."/>
            <person name="Wipf D."/>
            <person name="Zambonelli A."/>
            <person name="Paolocci F."/>
            <person name="Nowrousian M."/>
            <person name="Ottonello S."/>
            <person name="Baldrian P."/>
            <person name="Spatafora J.W."/>
            <person name="Henrissat B."/>
            <person name="Nagy L.G."/>
            <person name="Aury J.M."/>
            <person name="Wincker P."/>
            <person name="Grigoriev I.V."/>
            <person name="Bonfante P."/>
            <person name="Martin F.M."/>
        </authorList>
    </citation>
    <scope>NUCLEOTIDE SEQUENCE [LARGE SCALE GENOMIC DNA]</scope>
    <source>
        <strain evidence="4 5">ATCC MYA-4762</strain>
    </source>
</reference>
<keyword evidence="1 2" id="KW-0224">Dipeptidase</keyword>
<keyword evidence="2" id="KW-0482">Metalloprotease</keyword>
<dbReference type="GO" id="GO:0046872">
    <property type="term" value="F:metal ion binding"/>
    <property type="evidence" value="ECO:0007669"/>
    <property type="project" value="UniProtKB-UniRule"/>
</dbReference>
<comment type="similarity">
    <text evidence="2">Belongs to the metallo-dependent hydrolases superfamily. Peptidase M19 family.</text>
</comment>
<dbReference type="EC" id="3.4.13.19" evidence="2"/>
<dbReference type="Proteomes" id="UP000267821">
    <property type="component" value="Unassembled WGS sequence"/>
</dbReference>
<keyword evidence="2" id="KW-0862">Zinc</keyword>
<keyword evidence="5" id="KW-1185">Reference proteome</keyword>
<keyword evidence="3" id="KW-0472">Membrane</keyword>
<evidence type="ECO:0000313" key="4">
    <source>
        <dbReference type="EMBL" id="RPB22010.1"/>
    </source>
</evidence>
<keyword evidence="2" id="KW-0479">Metal-binding</keyword>
<dbReference type="OrthoDB" id="445695at2759"/>
<keyword evidence="3" id="KW-1133">Transmembrane helix</keyword>
<evidence type="ECO:0000256" key="1">
    <source>
        <dbReference type="ARBA" id="ARBA00022997"/>
    </source>
</evidence>
<evidence type="ECO:0000256" key="2">
    <source>
        <dbReference type="RuleBase" id="RU341113"/>
    </source>
</evidence>
<dbReference type="GO" id="GO:0006508">
    <property type="term" value="P:proteolysis"/>
    <property type="evidence" value="ECO:0007669"/>
    <property type="project" value="UniProtKB-KW"/>
</dbReference>
<dbReference type="GO" id="GO:0070573">
    <property type="term" value="F:metallodipeptidase activity"/>
    <property type="evidence" value="ECO:0007669"/>
    <property type="project" value="InterPro"/>
</dbReference>
<feature type="transmembrane region" description="Helical" evidence="3">
    <location>
        <begin position="38"/>
        <end position="58"/>
    </location>
</feature>
<dbReference type="Pfam" id="PF01244">
    <property type="entry name" value="Peptidase_M19"/>
    <property type="match status" value="2"/>
</dbReference>
<dbReference type="InterPro" id="IPR008257">
    <property type="entry name" value="Pept_M19"/>
</dbReference>
<dbReference type="AlphaFoldDB" id="A0A3N4LGK1"/>
<dbReference type="InterPro" id="IPR032466">
    <property type="entry name" value="Metal_Hydrolase"/>
</dbReference>
<evidence type="ECO:0000256" key="3">
    <source>
        <dbReference type="SAM" id="Phobius"/>
    </source>
</evidence>
<protein>
    <recommendedName>
        <fullName evidence="2">Dipeptidase</fullName>
        <ecNumber evidence="2">3.4.13.19</ecNumber>
    </recommendedName>
</protein>
<dbReference type="STRING" id="1051890.A0A3N4LGK1"/>
<dbReference type="EMBL" id="ML121555">
    <property type="protein sequence ID" value="RPB22010.1"/>
    <property type="molecule type" value="Genomic_DNA"/>
</dbReference>
<accession>A0A3N4LGK1</accession>